<comment type="similarity">
    <text evidence="2">Belongs to the DsbD family.</text>
</comment>
<dbReference type="KEGG" id="amr:AM1_1810"/>
<dbReference type="AlphaFoldDB" id="B0CDA6"/>
<dbReference type="STRING" id="329726.AM1_1810"/>
<feature type="transmembrane region" description="Helical" evidence="6">
    <location>
        <begin position="34"/>
        <end position="62"/>
    </location>
</feature>
<dbReference type="RefSeq" id="WP_012162338.1">
    <property type="nucleotide sequence ID" value="NC_009925.1"/>
</dbReference>
<evidence type="ECO:0000313" key="8">
    <source>
        <dbReference type="EMBL" id="ABW26831.1"/>
    </source>
</evidence>
<evidence type="ECO:0000259" key="7">
    <source>
        <dbReference type="Pfam" id="PF02683"/>
    </source>
</evidence>
<dbReference type="Pfam" id="PF02683">
    <property type="entry name" value="DsbD_TM"/>
    <property type="match status" value="1"/>
</dbReference>
<name>B0CDA6_ACAM1</name>
<dbReference type="InterPro" id="IPR051790">
    <property type="entry name" value="Cytochrome_c-biogenesis_DsbD"/>
</dbReference>
<dbReference type="PANTHER" id="PTHR31272:SF6">
    <property type="entry name" value="CYTOCHROME C-TYPE BIOGENESIS CCDA-LIKE CHLOROPLASTIC PROTEIN"/>
    <property type="match status" value="1"/>
</dbReference>
<gene>
    <name evidence="8" type="primary">ccdA</name>
    <name evidence="8" type="ordered locus">AM1_1810</name>
</gene>
<feature type="transmembrane region" description="Helical" evidence="6">
    <location>
        <begin position="102"/>
        <end position="122"/>
    </location>
</feature>
<accession>B0CDA6</accession>
<reference evidence="8 9" key="1">
    <citation type="journal article" date="2008" name="Proc. Natl. Acad. Sci. U.S.A.">
        <title>Niche adaptation and genome expansion in the chlorophyll d-producing cyanobacterium Acaryochloris marina.</title>
        <authorList>
            <person name="Swingley W.D."/>
            <person name="Chen M."/>
            <person name="Cheung P.C."/>
            <person name="Conrad A.L."/>
            <person name="Dejesa L.C."/>
            <person name="Hao J."/>
            <person name="Honchak B.M."/>
            <person name="Karbach L.E."/>
            <person name="Kurdoglu A."/>
            <person name="Lahiri S."/>
            <person name="Mastrian S.D."/>
            <person name="Miyashita H."/>
            <person name="Page L."/>
            <person name="Ramakrishna P."/>
            <person name="Satoh S."/>
            <person name="Sattley W.M."/>
            <person name="Shimada Y."/>
            <person name="Taylor H.L."/>
            <person name="Tomo T."/>
            <person name="Tsuchiya T."/>
            <person name="Wang Z.T."/>
            <person name="Raymond J."/>
            <person name="Mimuro M."/>
            <person name="Blankenship R.E."/>
            <person name="Touchman J.W."/>
        </authorList>
    </citation>
    <scope>NUCLEOTIDE SEQUENCE [LARGE SCALE GENOMIC DNA]</scope>
    <source>
        <strain evidence="9">MBIC 11017</strain>
    </source>
</reference>
<evidence type="ECO:0000256" key="4">
    <source>
        <dbReference type="ARBA" id="ARBA00022989"/>
    </source>
</evidence>
<feature type="transmembrane region" description="Helical" evidence="6">
    <location>
        <begin position="74"/>
        <end position="96"/>
    </location>
</feature>
<keyword evidence="3 6" id="KW-0812">Transmembrane</keyword>
<dbReference type="GO" id="GO:0017004">
    <property type="term" value="P:cytochrome complex assembly"/>
    <property type="evidence" value="ECO:0007669"/>
    <property type="project" value="InterPro"/>
</dbReference>
<keyword evidence="9" id="KW-1185">Reference proteome</keyword>
<proteinExistence type="inferred from homology"/>
<evidence type="ECO:0000256" key="1">
    <source>
        <dbReference type="ARBA" id="ARBA00004141"/>
    </source>
</evidence>
<protein>
    <submittedName>
        <fullName evidence="8">Cytochrome c biogenesis protein, thiol reduction transmembrane region, CcdA</fullName>
    </submittedName>
</protein>
<keyword evidence="5 6" id="KW-0472">Membrane</keyword>
<evidence type="ECO:0000256" key="5">
    <source>
        <dbReference type="ARBA" id="ARBA00023136"/>
    </source>
</evidence>
<dbReference type="GO" id="GO:0016020">
    <property type="term" value="C:membrane"/>
    <property type="evidence" value="ECO:0007669"/>
    <property type="project" value="UniProtKB-SubCell"/>
</dbReference>
<dbReference type="PANTHER" id="PTHR31272">
    <property type="entry name" value="CYTOCHROME C-TYPE BIOGENESIS PROTEIN HI_1454-RELATED"/>
    <property type="match status" value="1"/>
</dbReference>
<dbReference type="HOGENOM" id="CLU_053225_0_1_3"/>
<dbReference type="Proteomes" id="UP000000268">
    <property type="component" value="Chromosome"/>
</dbReference>
<feature type="transmembrane region" description="Helical" evidence="6">
    <location>
        <begin position="186"/>
        <end position="208"/>
    </location>
</feature>
<evidence type="ECO:0000256" key="2">
    <source>
        <dbReference type="ARBA" id="ARBA00006143"/>
    </source>
</evidence>
<feature type="domain" description="Cytochrome C biogenesis protein transmembrane" evidence="7">
    <location>
        <begin position="30"/>
        <end position="234"/>
    </location>
</feature>
<comment type="subcellular location">
    <subcellularLocation>
        <location evidence="1">Membrane</location>
        <topology evidence="1">Multi-pass membrane protein</topology>
    </subcellularLocation>
</comment>
<evidence type="ECO:0000256" key="6">
    <source>
        <dbReference type="SAM" id="Phobius"/>
    </source>
</evidence>
<dbReference type="eggNOG" id="COG0785">
    <property type="taxonomic scope" value="Bacteria"/>
</dbReference>
<feature type="transmembrane region" description="Helical" evidence="6">
    <location>
        <begin position="149"/>
        <end position="174"/>
    </location>
</feature>
<dbReference type="EMBL" id="CP000828">
    <property type="protein sequence ID" value="ABW26831.1"/>
    <property type="molecule type" value="Genomic_DNA"/>
</dbReference>
<keyword evidence="4 6" id="KW-1133">Transmembrane helix</keyword>
<dbReference type="InterPro" id="IPR003834">
    <property type="entry name" value="Cyt_c_assmbl_TM_dom"/>
</dbReference>
<sequence length="245" mass="25846">MLETLEIQLYHLEQFANSIVSTQLSHLSALSVGIIFLAGLLTSLTPCTLSMLPITVGYIGGYETENRWQAMAQSVWFCLGLASTLAGLGIGAALLGRVYGQIGVGLAIVVSLVAIIMGLNLLEALPLRLPSFSGVELISDQLPRGLRSFLLGLTFGLVASPCSTPVLATLLAWISSTQDPILGGGLLLSYTAGYTAPLIIAGTFTAAIKRFLSIRKWSAWITPTSGVILVAFGVFSLLNHVLPSV</sequence>
<organism evidence="8 9">
    <name type="scientific">Acaryochloris marina (strain MBIC 11017)</name>
    <dbReference type="NCBI Taxonomy" id="329726"/>
    <lineage>
        <taxon>Bacteria</taxon>
        <taxon>Bacillati</taxon>
        <taxon>Cyanobacteriota</taxon>
        <taxon>Cyanophyceae</taxon>
        <taxon>Acaryochloridales</taxon>
        <taxon>Acaryochloridaceae</taxon>
        <taxon>Acaryochloris</taxon>
    </lineage>
</organism>
<feature type="transmembrane region" description="Helical" evidence="6">
    <location>
        <begin position="220"/>
        <end position="242"/>
    </location>
</feature>
<dbReference type="OrthoDB" id="9811036at2"/>
<evidence type="ECO:0000256" key="3">
    <source>
        <dbReference type="ARBA" id="ARBA00022692"/>
    </source>
</evidence>
<evidence type="ECO:0000313" key="9">
    <source>
        <dbReference type="Proteomes" id="UP000000268"/>
    </source>
</evidence>